<accession>A0A0L0UU09</accession>
<organism evidence="1 2">
    <name type="scientific">Puccinia striiformis f. sp. tritici PST-78</name>
    <dbReference type="NCBI Taxonomy" id="1165861"/>
    <lineage>
        <taxon>Eukaryota</taxon>
        <taxon>Fungi</taxon>
        <taxon>Dikarya</taxon>
        <taxon>Basidiomycota</taxon>
        <taxon>Pucciniomycotina</taxon>
        <taxon>Pucciniomycetes</taxon>
        <taxon>Pucciniales</taxon>
        <taxon>Pucciniaceae</taxon>
        <taxon>Puccinia</taxon>
    </lineage>
</organism>
<protein>
    <submittedName>
        <fullName evidence="1">Uncharacterized protein</fullName>
    </submittedName>
</protein>
<dbReference type="Proteomes" id="UP000054564">
    <property type="component" value="Unassembled WGS sequence"/>
</dbReference>
<dbReference type="AlphaFoldDB" id="A0A0L0UU09"/>
<reference evidence="2" key="1">
    <citation type="submission" date="2014-03" db="EMBL/GenBank/DDBJ databases">
        <title>The Genome Sequence of Puccinia striiformis f. sp. tritici PST-78.</title>
        <authorList>
            <consortium name="The Broad Institute Genome Sequencing Platform"/>
            <person name="Cuomo C."/>
            <person name="Hulbert S."/>
            <person name="Chen X."/>
            <person name="Walker B."/>
            <person name="Young S.K."/>
            <person name="Zeng Q."/>
            <person name="Gargeya S."/>
            <person name="Fitzgerald M."/>
            <person name="Haas B."/>
            <person name="Abouelleil A."/>
            <person name="Alvarado L."/>
            <person name="Arachchi H.M."/>
            <person name="Berlin A.M."/>
            <person name="Chapman S.B."/>
            <person name="Goldberg J."/>
            <person name="Griggs A."/>
            <person name="Gujja S."/>
            <person name="Hansen M."/>
            <person name="Howarth C."/>
            <person name="Imamovic A."/>
            <person name="Larimer J."/>
            <person name="McCowan C."/>
            <person name="Montmayeur A."/>
            <person name="Murphy C."/>
            <person name="Neiman D."/>
            <person name="Pearson M."/>
            <person name="Priest M."/>
            <person name="Roberts A."/>
            <person name="Saif S."/>
            <person name="Shea T."/>
            <person name="Sisk P."/>
            <person name="Sykes S."/>
            <person name="Wortman J."/>
            <person name="Nusbaum C."/>
            <person name="Birren B."/>
        </authorList>
    </citation>
    <scope>NUCLEOTIDE SEQUENCE [LARGE SCALE GENOMIC DNA]</scope>
    <source>
        <strain evidence="2">race PST-78</strain>
    </source>
</reference>
<name>A0A0L0UU09_9BASI</name>
<comment type="caution">
    <text evidence="1">The sequence shown here is derived from an EMBL/GenBank/DDBJ whole genome shotgun (WGS) entry which is preliminary data.</text>
</comment>
<proteinExistence type="predicted"/>
<gene>
    <name evidence="1" type="ORF">PSTG_16068</name>
</gene>
<keyword evidence="2" id="KW-1185">Reference proteome</keyword>
<dbReference type="OrthoDB" id="2508220at2759"/>
<dbReference type="EMBL" id="AJIL01000254">
    <property type="protein sequence ID" value="KNE90505.1"/>
    <property type="molecule type" value="Genomic_DNA"/>
</dbReference>
<sequence length="484" mass="56456">MTLISQSQLSKWEPIKSSMFQIELPTVSRLVRTRKPPSQVPKYKVTLNKLNHPSRLYFSSRGLIHLYFLKQAYERFKVKLGEAEYTVVKLPHQSRPPEGLVAMYQSDAPLRPQKVARVIRSLTDQEQSILQWLSLYKVLIGWVYERHEETLNSHNLPAYLYRHQQEKLTSWLEDQIFAPRTGGPPIMGRYKTFGRGQFRWEDHKLSPPQIELSKYFAQEADNNLLAPSISSYLVKEFEAEHQIDYMASNYPSEVAIQRMSASPEFQTILSFVTASLEHRSCPLIDLIGTGGRSQILLSTFKIFDDRFEETSLHYYQLKSLHPKLPVGMFFINTPLVSNIQLFRVLYREDRSLVQNVQLLSMFKKLCKAMNFFHIKFLALFDVAPSEFEKRTQDLFTWLIQIIFESTEHSLCVFGQAKINRDLAPWEDIDGRALKVYGDAQLELIEYFSEKIPNPNLPNAAMALLLLWLRDHHSYVFERLTLPRS</sequence>
<evidence type="ECO:0000313" key="1">
    <source>
        <dbReference type="EMBL" id="KNE90505.1"/>
    </source>
</evidence>
<evidence type="ECO:0000313" key="2">
    <source>
        <dbReference type="Proteomes" id="UP000054564"/>
    </source>
</evidence>